<feature type="region of interest" description="Disordered" evidence="15">
    <location>
        <begin position="1063"/>
        <end position="1084"/>
    </location>
</feature>
<gene>
    <name evidence="17" type="ORF">EW146_g7043</name>
</gene>
<feature type="transmembrane region" description="Helical" evidence="16">
    <location>
        <begin position="877"/>
        <end position="901"/>
    </location>
</feature>
<evidence type="ECO:0000256" key="1">
    <source>
        <dbReference type="ARBA" id="ARBA00000382"/>
    </source>
</evidence>
<dbReference type="GO" id="GO:0009986">
    <property type="term" value="C:cell surface"/>
    <property type="evidence" value="ECO:0007669"/>
    <property type="project" value="TreeGrafter"/>
</dbReference>
<dbReference type="GO" id="GO:0005576">
    <property type="term" value="C:extracellular region"/>
    <property type="evidence" value="ECO:0007669"/>
    <property type="project" value="TreeGrafter"/>
</dbReference>
<evidence type="ECO:0000256" key="6">
    <source>
        <dbReference type="ARBA" id="ARBA00022801"/>
    </source>
</evidence>
<dbReference type="OrthoDB" id="68336at2759"/>
<sequence>MAPRDPFSTPEPEQGTSFSPYRDQVNSNPDLQDYFDDSGIPPPHRFSGFYSQYSVSNRDSSSIPTTSSTRSAPDTASRGTYALPAVAALSTVESTTDIPGAAVARPPAPQTMSQYNNIEAPTQWMEKPPSRNTRSKWMVIGSIVGLLALIGIGVGLGIGLSQKHSSSSRNSSSSTSVTNSDPNDPSSFTKDSRLKQSFYGIAYTPAGSQLPNCGNNLTDVITDIQLMSQLTTRIRLYGADCNQSALVLEAIKQTKVNMTVWLGNYPEPTDNTVYTRQRDLILDAIQTYGTDSIGGVTVGNEFMLNYLTNNAGGDNPNGPVGTQGAAILLADIQDTVSKINALSLNKKIPVGTADAGSYFNTDVLENVDYGMSNVHPWFANVSIDQAAGWTAEFFDVQNVVPAAALNNTPTMYIAETGWPSQSSDESNASNGPSLASEANLQIFLNTFVCQANTNGTGYFYFEDVQYGGVEGWWGLFHANLQLSPDIMTRHGRYFATRIAVVDVASSDYIRCHLQATRFASRLGHGPGIVLVLASFDTGTISVATETRNSVLAAIVGGPTPAHTGPHSESAESFPSDSFKRLDLPMFPPYTQPLQNYSKLMNHLLAVAMVSVLSVAIDSQLQRITGITLNSATKLFFLLSLLFCFSQTILQAVLYSYDDNWADLVSDIIGHAGLNATDFVEFSGHDGIYALDLCHDIDLDAAPDCSPLYSNDPKFVRDDQTYIQANWTSSNGVPISNLLVQGPISVEGGVSVDSPSGATDLSHSCTLLLLYPSQKFNEFSKEDIALMICQIWFFGLSLYAIVYESIPHMHVSLVFPKELIADYLSVGLFSAHDSWLAVGRPTRHGVREQFQSGYTFSSLYHTKTLRCVGPPKGVIKIYVYLVAVLVCLQLSVFFLIMAMALWINRLMSSAIHGLTPQSHVNLFLALFICTTVLLIPWIITGWFSSRRENKQLMVVFLIIGAIFVFGWSIMFWSANYRFTVADWPFFACMTVASFVIIILSLTFGLTSWLNFNRGLVQYLNADKQLAHLSVEPELFSHTDAKDWTEEEEKFANRLSFSVLASEGLNRGGKPDSSGSRRTDIDVPIV</sequence>
<comment type="function">
    <text evidence="12">Glucanases play a role in cell expansion during growth, in cell-cell fusion during mating, and in spore release during sporulation. This enzyme may be involved in beta-glucan degradation. Active on laminarin and lichenan.</text>
</comment>
<evidence type="ECO:0000256" key="4">
    <source>
        <dbReference type="ARBA" id="ARBA00012780"/>
    </source>
</evidence>
<evidence type="ECO:0000256" key="2">
    <source>
        <dbReference type="ARBA" id="ARBA00004401"/>
    </source>
</evidence>
<evidence type="ECO:0000256" key="12">
    <source>
        <dbReference type="ARBA" id="ARBA00037649"/>
    </source>
</evidence>
<keyword evidence="16" id="KW-0812">Transmembrane</keyword>
<dbReference type="Gene3D" id="3.20.20.80">
    <property type="entry name" value="Glycosidases"/>
    <property type="match status" value="2"/>
</dbReference>
<keyword evidence="16" id="KW-1133">Transmembrane helix</keyword>
<feature type="compositionally biased region" description="Polar residues" evidence="15">
    <location>
        <begin position="14"/>
        <end position="30"/>
    </location>
</feature>
<name>A0A4S4LLV7_9AGAM</name>
<protein>
    <recommendedName>
        <fullName evidence="4">glucan endo-1,3-beta-D-glucosidase</fullName>
        <ecNumber evidence="4">3.2.1.39</ecNumber>
    </recommendedName>
    <alternativeName>
        <fullName evidence="14">Endo-1,3-beta-glucanase btgC</fullName>
    </alternativeName>
    <alternativeName>
        <fullName evidence="13">Laminarinase btgC</fullName>
    </alternativeName>
</protein>
<dbReference type="InterPro" id="IPR017853">
    <property type="entry name" value="GH"/>
</dbReference>
<dbReference type="GO" id="GO:0005886">
    <property type="term" value="C:plasma membrane"/>
    <property type="evidence" value="ECO:0007669"/>
    <property type="project" value="UniProtKB-SubCell"/>
</dbReference>
<keyword evidence="5" id="KW-1003">Cell membrane</keyword>
<evidence type="ECO:0000256" key="3">
    <source>
        <dbReference type="ARBA" id="ARBA00008773"/>
    </source>
</evidence>
<dbReference type="GO" id="GO:0009277">
    <property type="term" value="C:fungal-type cell wall"/>
    <property type="evidence" value="ECO:0007669"/>
    <property type="project" value="TreeGrafter"/>
</dbReference>
<feature type="transmembrane region" description="Helical" evidence="16">
    <location>
        <begin position="951"/>
        <end position="971"/>
    </location>
</feature>
<dbReference type="PANTHER" id="PTHR16631">
    <property type="entry name" value="GLUCAN 1,3-BETA-GLUCOSIDASE"/>
    <property type="match status" value="1"/>
</dbReference>
<organism evidence="17 18">
    <name type="scientific">Bondarzewia mesenterica</name>
    <dbReference type="NCBI Taxonomy" id="1095465"/>
    <lineage>
        <taxon>Eukaryota</taxon>
        <taxon>Fungi</taxon>
        <taxon>Dikarya</taxon>
        <taxon>Basidiomycota</taxon>
        <taxon>Agaricomycotina</taxon>
        <taxon>Agaricomycetes</taxon>
        <taxon>Russulales</taxon>
        <taxon>Bondarzewiaceae</taxon>
        <taxon>Bondarzewia</taxon>
    </lineage>
</organism>
<feature type="transmembrane region" description="Helical" evidence="16">
    <location>
        <begin position="137"/>
        <end position="160"/>
    </location>
</feature>
<keyword evidence="9" id="KW-0119">Carbohydrate metabolism</keyword>
<keyword evidence="11" id="KW-0624">Polysaccharide degradation</keyword>
<dbReference type="EC" id="3.2.1.39" evidence="4"/>
<evidence type="ECO:0000256" key="7">
    <source>
        <dbReference type="ARBA" id="ARBA00023136"/>
    </source>
</evidence>
<feature type="compositionally biased region" description="Basic and acidic residues" evidence="15">
    <location>
        <begin position="1073"/>
        <end position="1084"/>
    </location>
</feature>
<feature type="transmembrane region" description="Helical" evidence="16">
    <location>
        <begin position="783"/>
        <end position="802"/>
    </location>
</feature>
<evidence type="ECO:0000256" key="8">
    <source>
        <dbReference type="ARBA" id="ARBA00023180"/>
    </source>
</evidence>
<dbReference type="GO" id="GO:0000272">
    <property type="term" value="P:polysaccharide catabolic process"/>
    <property type="evidence" value="ECO:0007669"/>
    <property type="project" value="UniProtKB-KW"/>
</dbReference>
<dbReference type="Proteomes" id="UP000310158">
    <property type="component" value="Unassembled WGS sequence"/>
</dbReference>
<dbReference type="InterPro" id="IPR050732">
    <property type="entry name" value="Beta-glucan_modifiers"/>
</dbReference>
<comment type="caution">
    <text evidence="17">The sequence shown here is derived from an EMBL/GenBank/DDBJ whole genome shotgun (WGS) entry which is preliminary data.</text>
</comment>
<dbReference type="GO" id="GO:0071555">
    <property type="term" value="P:cell wall organization"/>
    <property type="evidence" value="ECO:0007669"/>
    <property type="project" value="UniProtKB-KW"/>
</dbReference>
<dbReference type="AlphaFoldDB" id="A0A4S4LLV7"/>
<evidence type="ECO:0000313" key="18">
    <source>
        <dbReference type="Proteomes" id="UP000310158"/>
    </source>
</evidence>
<comment type="similarity">
    <text evidence="3">Belongs to the glycosyl hydrolase 17 family.</text>
</comment>
<keyword evidence="6" id="KW-0378">Hydrolase</keyword>
<evidence type="ECO:0000256" key="5">
    <source>
        <dbReference type="ARBA" id="ARBA00022475"/>
    </source>
</evidence>
<feature type="transmembrane region" description="Helical" evidence="16">
    <location>
        <begin position="921"/>
        <end position="939"/>
    </location>
</feature>
<keyword evidence="8" id="KW-0325">Glycoprotein</keyword>
<feature type="compositionally biased region" description="Low complexity" evidence="15">
    <location>
        <begin position="165"/>
        <end position="180"/>
    </location>
</feature>
<feature type="region of interest" description="Disordered" evidence="15">
    <location>
        <begin position="163"/>
        <end position="191"/>
    </location>
</feature>
<dbReference type="EMBL" id="SGPL01000383">
    <property type="protein sequence ID" value="THH13144.1"/>
    <property type="molecule type" value="Genomic_DNA"/>
</dbReference>
<dbReference type="GO" id="GO:0042973">
    <property type="term" value="F:glucan endo-1,3-beta-D-glucosidase activity"/>
    <property type="evidence" value="ECO:0007669"/>
    <property type="project" value="UniProtKB-EC"/>
</dbReference>
<evidence type="ECO:0000256" key="14">
    <source>
        <dbReference type="ARBA" id="ARBA00043078"/>
    </source>
</evidence>
<keyword evidence="18" id="KW-1185">Reference proteome</keyword>
<feature type="transmembrane region" description="Helical" evidence="16">
    <location>
        <begin position="983"/>
        <end position="1008"/>
    </location>
</feature>
<evidence type="ECO:0000256" key="16">
    <source>
        <dbReference type="SAM" id="Phobius"/>
    </source>
</evidence>
<keyword evidence="10" id="KW-0961">Cell wall biogenesis/degradation</keyword>
<dbReference type="PANTHER" id="PTHR16631:SF17">
    <property type="entry name" value="GLUCAN ENDO-1,3-BETA-GLUCOSIDASE BTGC"/>
    <property type="match status" value="1"/>
</dbReference>
<evidence type="ECO:0000256" key="10">
    <source>
        <dbReference type="ARBA" id="ARBA00023316"/>
    </source>
</evidence>
<keyword evidence="7 16" id="KW-0472">Membrane</keyword>
<evidence type="ECO:0000256" key="11">
    <source>
        <dbReference type="ARBA" id="ARBA00023326"/>
    </source>
</evidence>
<proteinExistence type="inferred from homology"/>
<evidence type="ECO:0000256" key="9">
    <source>
        <dbReference type="ARBA" id="ARBA00023277"/>
    </source>
</evidence>
<feature type="compositionally biased region" description="Polar residues" evidence="15">
    <location>
        <begin position="49"/>
        <end position="59"/>
    </location>
</feature>
<comment type="subcellular location">
    <subcellularLocation>
        <location evidence="2">Cell membrane</location>
        <topology evidence="2">Single-pass type II membrane protein</topology>
    </subcellularLocation>
</comment>
<reference evidence="17 18" key="1">
    <citation type="submission" date="2019-02" db="EMBL/GenBank/DDBJ databases">
        <title>Genome sequencing of the rare red list fungi Bondarzewia mesenterica.</title>
        <authorList>
            <person name="Buettner E."/>
            <person name="Kellner H."/>
        </authorList>
    </citation>
    <scope>NUCLEOTIDE SEQUENCE [LARGE SCALE GENOMIC DNA]</scope>
    <source>
        <strain evidence="17 18">DSM 108281</strain>
    </source>
</reference>
<feature type="compositionally biased region" description="Low complexity" evidence="15">
    <location>
        <begin position="60"/>
        <end position="71"/>
    </location>
</feature>
<comment type="catalytic activity">
    <reaction evidence="1">
        <text>Hydrolysis of (1-&gt;3)-beta-D-glucosidic linkages in (1-&gt;3)-beta-D-glucans.</text>
        <dbReference type="EC" id="3.2.1.39"/>
    </reaction>
</comment>
<feature type="region of interest" description="Disordered" evidence="15">
    <location>
        <begin position="1"/>
        <end position="77"/>
    </location>
</feature>
<evidence type="ECO:0000256" key="13">
    <source>
        <dbReference type="ARBA" id="ARBA00042373"/>
    </source>
</evidence>
<accession>A0A4S4LLV7</accession>
<evidence type="ECO:0000256" key="15">
    <source>
        <dbReference type="SAM" id="MobiDB-lite"/>
    </source>
</evidence>
<dbReference type="SUPFAM" id="SSF51445">
    <property type="entry name" value="(Trans)glycosidases"/>
    <property type="match status" value="1"/>
</dbReference>
<evidence type="ECO:0000313" key="17">
    <source>
        <dbReference type="EMBL" id="THH13144.1"/>
    </source>
</evidence>